<sequence>MISVIAGATLRLTLCLSTNGSRYELVIWRRGRAGRTARGFPRPRCVAGPNVGNATRGEPRPWRQPKAYLFSLDNLLRGHAAERGRLADASAWTHGSRRAAVVKGVVDRLVSTDCNEATAR</sequence>
<proteinExistence type="predicted"/>
<accession>A0A4C1ZRT1</accession>
<keyword evidence="2" id="KW-1185">Reference proteome</keyword>
<dbReference type="Proteomes" id="UP000299102">
    <property type="component" value="Unassembled WGS sequence"/>
</dbReference>
<name>A0A4C1ZRT1_EUMVA</name>
<organism evidence="1 2">
    <name type="scientific">Eumeta variegata</name>
    <name type="common">Bagworm moth</name>
    <name type="synonym">Eumeta japonica</name>
    <dbReference type="NCBI Taxonomy" id="151549"/>
    <lineage>
        <taxon>Eukaryota</taxon>
        <taxon>Metazoa</taxon>
        <taxon>Ecdysozoa</taxon>
        <taxon>Arthropoda</taxon>
        <taxon>Hexapoda</taxon>
        <taxon>Insecta</taxon>
        <taxon>Pterygota</taxon>
        <taxon>Neoptera</taxon>
        <taxon>Endopterygota</taxon>
        <taxon>Lepidoptera</taxon>
        <taxon>Glossata</taxon>
        <taxon>Ditrysia</taxon>
        <taxon>Tineoidea</taxon>
        <taxon>Psychidae</taxon>
        <taxon>Oiketicinae</taxon>
        <taxon>Eumeta</taxon>
    </lineage>
</organism>
<protein>
    <submittedName>
        <fullName evidence="1">Uncharacterized protein</fullName>
    </submittedName>
</protein>
<dbReference type="AlphaFoldDB" id="A0A4C1ZRT1"/>
<gene>
    <name evidence="1" type="ORF">EVAR_65528_1</name>
</gene>
<reference evidence="1 2" key="1">
    <citation type="journal article" date="2019" name="Commun. Biol.">
        <title>The bagworm genome reveals a unique fibroin gene that provides high tensile strength.</title>
        <authorList>
            <person name="Kono N."/>
            <person name="Nakamura H."/>
            <person name="Ohtoshi R."/>
            <person name="Tomita M."/>
            <person name="Numata K."/>
            <person name="Arakawa K."/>
        </authorList>
    </citation>
    <scope>NUCLEOTIDE SEQUENCE [LARGE SCALE GENOMIC DNA]</scope>
</reference>
<evidence type="ECO:0000313" key="2">
    <source>
        <dbReference type="Proteomes" id="UP000299102"/>
    </source>
</evidence>
<dbReference type="EMBL" id="BGZK01002190">
    <property type="protein sequence ID" value="GBP91631.1"/>
    <property type="molecule type" value="Genomic_DNA"/>
</dbReference>
<comment type="caution">
    <text evidence="1">The sequence shown here is derived from an EMBL/GenBank/DDBJ whole genome shotgun (WGS) entry which is preliminary data.</text>
</comment>
<evidence type="ECO:0000313" key="1">
    <source>
        <dbReference type="EMBL" id="GBP91631.1"/>
    </source>
</evidence>